<accession>A0A540L7G7</accession>
<dbReference type="InterPro" id="IPR044974">
    <property type="entry name" value="Disease_R_plants"/>
</dbReference>
<evidence type="ECO:0008006" key="3">
    <source>
        <dbReference type="Google" id="ProtNLM"/>
    </source>
</evidence>
<sequence length="111" mass="13309">MHDLLREMAKVIICEKSFGHPGKWSRLWNLQDVTDVLRNKSGTEEVEGLSGLWFQRSNKSFSTEAFANMKKLRLLYLYNIELNGEYKHLPKELKWLRWYRCPQMTFLINQD</sequence>
<reference evidence="1 2" key="1">
    <citation type="journal article" date="2019" name="G3 (Bethesda)">
        <title>Sequencing of a Wild Apple (Malus baccata) Genome Unravels the Differences Between Cultivated and Wild Apple Species Regarding Disease Resistance and Cold Tolerance.</title>
        <authorList>
            <person name="Chen X."/>
        </authorList>
    </citation>
    <scope>NUCLEOTIDE SEQUENCE [LARGE SCALE GENOMIC DNA]</scope>
    <source>
        <strain evidence="2">cv. Shandingzi</strain>
        <tissue evidence="1">Leaves</tissue>
    </source>
</reference>
<evidence type="ECO:0000313" key="2">
    <source>
        <dbReference type="Proteomes" id="UP000315295"/>
    </source>
</evidence>
<name>A0A540L7G7_MALBA</name>
<dbReference type="AlphaFoldDB" id="A0A540L7G7"/>
<gene>
    <name evidence="1" type="ORF">C1H46_032015</name>
</gene>
<dbReference type="Proteomes" id="UP000315295">
    <property type="component" value="Unassembled WGS sequence"/>
</dbReference>
<dbReference type="GO" id="GO:0006952">
    <property type="term" value="P:defense response"/>
    <property type="evidence" value="ECO:0007669"/>
    <property type="project" value="InterPro"/>
</dbReference>
<comment type="caution">
    <text evidence="1">The sequence shown here is derived from an EMBL/GenBank/DDBJ whole genome shotgun (WGS) entry which is preliminary data.</text>
</comment>
<organism evidence="1 2">
    <name type="scientific">Malus baccata</name>
    <name type="common">Siberian crab apple</name>
    <name type="synonym">Pyrus baccata</name>
    <dbReference type="NCBI Taxonomy" id="106549"/>
    <lineage>
        <taxon>Eukaryota</taxon>
        <taxon>Viridiplantae</taxon>
        <taxon>Streptophyta</taxon>
        <taxon>Embryophyta</taxon>
        <taxon>Tracheophyta</taxon>
        <taxon>Spermatophyta</taxon>
        <taxon>Magnoliopsida</taxon>
        <taxon>eudicotyledons</taxon>
        <taxon>Gunneridae</taxon>
        <taxon>Pentapetalae</taxon>
        <taxon>rosids</taxon>
        <taxon>fabids</taxon>
        <taxon>Rosales</taxon>
        <taxon>Rosaceae</taxon>
        <taxon>Amygdaloideae</taxon>
        <taxon>Maleae</taxon>
        <taxon>Malus</taxon>
    </lineage>
</organism>
<evidence type="ECO:0000313" key="1">
    <source>
        <dbReference type="EMBL" id="TQD82421.1"/>
    </source>
</evidence>
<keyword evidence="2" id="KW-1185">Reference proteome</keyword>
<dbReference type="PANTHER" id="PTHR11017">
    <property type="entry name" value="LEUCINE-RICH REPEAT-CONTAINING PROTEIN"/>
    <property type="match status" value="1"/>
</dbReference>
<proteinExistence type="predicted"/>
<dbReference type="EMBL" id="VIEB01000722">
    <property type="protein sequence ID" value="TQD82421.1"/>
    <property type="molecule type" value="Genomic_DNA"/>
</dbReference>
<dbReference type="PANTHER" id="PTHR11017:SF271">
    <property type="entry name" value="DISEASE RESISTANCE PROTEIN (TIR-NBS-LRR CLASS) FAMILY"/>
    <property type="match status" value="1"/>
</dbReference>
<protein>
    <recommendedName>
        <fullName evidence="3">NB-ARC domain-containing protein</fullName>
    </recommendedName>
</protein>